<dbReference type="Proteomes" id="UP000093000">
    <property type="component" value="Unassembled WGS sequence"/>
</dbReference>
<keyword evidence="6" id="KW-1133">Transmembrane helix</keyword>
<comment type="similarity">
    <text evidence="1">Belongs to the peptidase S28 family.</text>
</comment>
<keyword evidence="6" id="KW-0472">Membrane</keyword>
<dbReference type="GO" id="GO:0070008">
    <property type="term" value="F:serine-type exopeptidase activity"/>
    <property type="evidence" value="ECO:0007669"/>
    <property type="project" value="InterPro"/>
</dbReference>
<dbReference type="InterPro" id="IPR029058">
    <property type="entry name" value="AB_hydrolase_fold"/>
</dbReference>
<proteinExistence type="inferred from homology"/>
<dbReference type="AlphaFoldDB" id="A0A1C7NQ89"/>
<name>A0A1C7NQ89_9FUNG</name>
<evidence type="ECO:0000256" key="1">
    <source>
        <dbReference type="ARBA" id="ARBA00011079"/>
    </source>
</evidence>
<evidence type="ECO:0000256" key="3">
    <source>
        <dbReference type="ARBA" id="ARBA00022729"/>
    </source>
</evidence>
<feature type="transmembrane region" description="Helical" evidence="6">
    <location>
        <begin position="7"/>
        <end position="26"/>
    </location>
</feature>
<protein>
    <submittedName>
        <fullName evidence="7">Putative serine protease K12H4.7</fullName>
    </submittedName>
</protein>
<dbReference type="GO" id="GO:0008239">
    <property type="term" value="F:dipeptidyl-peptidase activity"/>
    <property type="evidence" value="ECO:0007669"/>
    <property type="project" value="TreeGrafter"/>
</dbReference>
<comment type="caution">
    <text evidence="7">The sequence shown here is derived from an EMBL/GenBank/DDBJ whole genome shotgun (WGS) entry which is preliminary data.</text>
</comment>
<evidence type="ECO:0000313" key="7">
    <source>
        <dbReference type="EMBL" id="OBZ89434.1"/>
    </source>
</evidence>
<gene>
    <name evidence="7" type="primary">K12H4.7_1</name>
    <name evidence="7" type="ORF">A0J61_02524</name>
</gene>
<keyword evidence="2 7" id="KW-0645">Protease</keyword>
<keyword evidence="8" id="KW-1185">Reference proteome</keyword>
<organism evidence="7 8">
    <name type="scientific">Choanephora cucurbitarum</name>
    <dbReference type="NCBI Taxonomy" id="101091"/>
    <lineage>
        <taxon>Eukaryota</taxon>
        <taxon>Fungi</taxon>
        <taxon>Fungi incertae sedis</taxon>
        <taxon>Mucoromycota</taxon>
        <taxon>Mucoromycotina</taxon>
        <taxon>Mucoromycetes</taxon>
        <taxon>Mucorales</taxon>
        <taxon>Mucorineae</taxon>
        <taxon>Choanephoraceae</taxon>
        <taxon>Choanephoroideae</taxon>
        <taxon>Choanephora</taxon>
    </lineage>
</organism>
<accession>A0A1C7NQ89</accession>
<dbReference type="InterPro" id="IPR042269">
    <property type="entry name" value="Ser_carbopepase_S28_SKS"/>
</dbReference>
<sequence>MILTKSVIGLVLLSINCFVSGSFLLGNPKLGKISHSDAHARIFSASNRPANETAEKESLPARYGTFYMDMPLDHFAKDNVTFRNRYWVNTDYYQPNGPIIFANGGEAAVDSPAFTMVNTTMAQLAKKLNGAFIFMEHRFYGDSRPLANGFNYSTEVISKLNTDQALADMAYLLKNVKFADKEIPSVPETKVIVYGCSYSGNLAAWMKRKYPELVYAAVASSAPVQAQFDFYQYFDPIIRYGRPACIQAIEQMIAYVDKILSGSSTQAVNELKQLYGVPDLYDDDFASYLTTAIASYWQYGVSATNDQFEELICKKTFNSSSVEENAKSYANLLRPYVNQTYCEDYKDMTTCLDSHNATSIQEQKATNPDNAAWMYQTCTEYGYFQTASPKGYPTVVSRKLDIKWFERTCKLYFGNQVPKRPKISEFNKKYKGWNINLDRILWIDGEYDNWRELSVHSPSVKRSFDGNQTLSIIIPKATHCLNYNGITEKTPQYLRDIQELQYTTLKKWLDQAN</sequence>
<dbReference type="InParanoid" id="A0A1C7NQ89"/>
<evidence type="ECO:0000256" key="4">
    <source>
        <dbReference type="ARBA" id="ARBA00022801"/>
    </source>
</evidence>
<dbReference type="Pfam" id="PF05577">
    <property type="entry name" value="Peptidase_S28"/>
    <property type="match status" value="1"/>
</dbReference>
<dbReference type="Gene3D" id="1.20.120.980">
    <property type="entry name" value="Serine carboxypeptidase S28, SKS domain"/>
    <property type="match status" value="1"/>
</dbReference>
<dbReference type="PANTHER" id="PTHR11010:SF117">
    <property type="entry name" value="SERINE PROTEASE 16"/>
    <property type="match status" value="1"/>
</dbReference>
<dbReference type="OrthoDB" id="1735038at2759"/>
<keyword evidence="4" id="KW-0378">Hydrolase</keyword>
<evidence type="ECO:0000256" key="5">
    <source>
        <dbReference type="ARBA" id="ARBA00023180"/>
    </source>
</evidence>
<keyword evidence="5" id="KW-0325">Glycoprotein</keyword>
<evidence type="ECO:0000256" key="6">
    <source>
        <dbReference type="SAM" id="Phobius"/>
    </source>
</evidence>
<evidence type="ECO:0000313" key="8">
    <source>
        <dbReference type="Proteomes" id="UP000093000"/>
    </source>
</evidence>
<keyword evidence="3" id="KW-0732">Signal</keyword>
<dbReference type="GO" id="GO:0006508">
    <property type="term" value="P:proteolysis"/>
    <property type="evidence" value="ECO:0007669"/>
    <property type="project" value="UniProtKB-KW"/>
</dbReference>
<dbReference type="EMBL" id="LUGH01000096">
    <property type="protein sequence ID" value="OBZ89434.1"/>
    <property type="molecule type" value="Genomic_DNA"/>
</dbReference>
<dbReference type="SUPFAM" id="SSF53474">
    <property type="entry name" value="alpha/beta-Hydrolases"/>
    <property type="match status" value="1"/>
</dbReference>
<evidence type="ECO:0000256" key="2">
    <source>
        <dbReference type="ARBA" id="ARBA00022670"/>
    </source>
</evidence>
<dbReference type="InterPro" id="IPR008758">
    <property type="entry name" value="Peptidase_S28"/>
</dbReference>
<dbReference type="PANTHER" id="PTHR11010">
    <property type="entry name" value="PROTEASE S28 PRO-X CARBOXYPEPTIDASE-RELATED"/>
    <property type="match status" value="1"/>
</dbReference>
<reference evidence="7 8" key="1">
    <citation type="submission" date="2016-03" db="EMBL/GenBank/DDBJ databases">
        <title>Choanephora cucurbitarum.</title>
        <authorList>
            <person name="Min B."/>
            <person name="Park H."/>
            <person name="Park J.-H."/>
            <person name="Shin H.-D."/>
            <person name="Choi I.-G."/>
        </authorList>
    </citation>
    <scope>NUCLEOTIDE SEQUENCE [LARGE SCALE GENOMIC DNA]</scope>
    <source>
        <strain evidence="7 8">KUS-F28377</strain>
    </source>
</reference>
<keyword evidence="6" id="KW-0812">Transmembrane</keyword>
<dbReference type="Gene3D" id="3.40.50.1820">
    <property type="entry name" value="alpha/beta hydrolase"/>
    <property type="match status" value="1"/>
</dbReference>